<comment type="caution">
    <text evidence="2">The sequence shown here is derived from an EMBL/GenBank/DDBJ whole genome shotgun (WGS) entry which is preliminary data.</text>
</comment>
<dbReference type="Proteomes" id="UP000251889">
    <property type="component" value="Unassembled WGS sequence"/>
</dbReference>
<proteinExistence type="predicted"/>
<dbReference type="EMBL" id="QMFY01000004">
    <property type="protein sequence ID" value="RAW01427.1"/>
    <property type="molecule type" value="Genomic_DNA"/>
</dbReference>
<keyword evidence="3" id="KW-1185">Reference proteome</keyword>
<evidence type="ECO:0008006" key="4">
    <source>
        <dbReference type="Google" id="ProtNLM"/>
    </source>
</evidence>
<protein>
    <recommendedName>
        <fullName evidence="4">SnoaL-like domain-containing protein</fullName>
    </recommendedName>
</protein>
<organism evidence="2 3">
    <name type="scientific">Pseudochryseolinea flava</name>
    <dbReference type="NCBI Taxonomy" id="2059302"/>
    <lineage>
        <taxon>Bacteria</taxon>
        <taxon>Pseudomonadati</taxon>
        <taxon>Bacteroidota</taxon>
        <taxon>Cytophagia</taxon>
        <taxon>Cytophagales</taxon>
        <taxon>Fulvivirgaceae</taxon>
        <taxon>Pseudochryseolinea</taxon>
    </lineage>
</organism>
<name>A0A364Y6I6_9BACT</name>
<dbReference type="OrthoDB" id="8432779at2"/>
<accession>A0A364Y6I6</accession>
<dbReference type="Gene3D" id="3.10.450.50">
    <property type="match status" value="1"/>
</dbReference>
<evidence type="ECO:0000313" key="3">
    <source>
        <dbReference type="Proteomes" id="UP000251889"/>
    </source>
</evidence>
<reference evidence="2 3" key="1">
    <citation type="submission" date="2018-06" db="EMBL/GenBank/DDBJ databases">
        <title>Chryseolinea flavus sp. nov., a member of the phylum Bacteroidetes isolated from soil.</title>
        <authorList>
            <person name="Li Y."/>
            <person name="Wang J."/>
        </authorList>
    </citation>
    <scope>NUCLEOTIDE SEQUENCE [LARGE SCALE GENOMIC DNA]</scope>
    <source>
        <strain evidence="2 3">SDU1-6</strain>
    </source>
</reference>
<gene>
    <name evidence="2" type="ORF">DQQ10_11035</name>
</gene>
<evidence type="ECO:0000256" key="1">
    <source>
        <dbReference type="SAM" id="SignalP"/>
    </source>
</evidence>
<feature type="chain" id="PRO_5016908207" description="SnoaL-like domain-containing protein" evidence="1">
    <location>
        <begin position="21"/>
        <end position="160"/>
    </location>
</feature>
<keyword evidence="1" id="KW-0732">Signal</keyword>
<dbReference type="AlphaFoldDB" id="A0A364Y6I6"/>
<sequence>MKKYILTFIVCLLLVFTVMAQKVNDIDAIKASIERETKAYFEIDYKTWVDSWVHSPYAYWSYVDSAGITQYEGWRAIEIGFNDYFITSKPQAIEIKRDWMEIRVYGDGAFARFKQRVITNGLAGPEQTEIRILERDKKTKVWKIALVGVLKPQSVLIASQ</sequence>
<dbReference type="RefSeq" id="WP_112746913.1">
    <property type="nucleotide sequence ID" value="NZ_QMFY01000004.1"/>
</dbReference>
<feature type="signal peptide" evidence="1">
    <location>
        <begin position="1"/>
        <end position="20"/>
    </location>
</feature>
<evidence type="ECO:0000313" key="2">
    <source>
        <dbReference type="EMBL" id="RAW01427.1"/>
    </source>
</evidence>